<proteinExistence type="predicted"/>
<keyword evidence="3" id="KW-1185">Reference proteome</keyword>
<dbReference type="Proteomes" id="UP001493487">
    <property type="component" value="Unassembled WGS sequence"/>
</dbReference>
<organism evidence="2 3">
    <name type="scientific">Cohnella silvisoli</name>
    <dbReference type="NCBI Taxonomy" id="2873699"/>
    <lineage>
        <taxon>Bacteria</taxon>
        <taxon>Bacillati</taxon>
        <taxon>Bacillota</taxon>
        <taxon>Bacilli</taxon>
        <taxon>Bacillales</taxon>
        <taxon>Paenibacillaceae</taxon>
        <taxon>Cohnella</taxon>
    </lineage>
</organism>
<feature type="region of interest" description="Disordered" evidence="1">
    <location>
        <begin position="74"/>
        <end position="97"/>
    </location>
</feature>
<protein>
    <submittedName>
        <fullName evidence="2">Uncharacterized protein</fullName>
    </submittedName>
</protein>
<evidence type="ECO:0000256" key="1">
    <source>
        <dbReference type="SAM" id="MobiDB-lite"/>
    </source>
</evidence>
<comment type="caution">
    <text evidence="2">The sequence shown here is derived from an EMBL/GenBank/DDBJ whole genome shotgun (WGS) entry which is preliminary data.</text>
</comment>
<sequence>MPYIIQDIDSSAYLKHSGSLTEDHPFIDVEHQEQAESYQDFAHITYVAFWYTDHSRKWRIIDLDTGDSFIHEKGGNFKREEPDASAYADSDENENAPTRRFRWDDRLSCVELLATECADNGGKYKTALRNVRIRDY</sequence>
<name>A0ABV1L337_9BACL</name>
<evidence type="ECO:0000313" key="3">
    <source>
        <dbReference type="Proteomes" id="UP001493487"/>
    </source>
</evidence>
<evidence type="ECO:0000313" key="2">
    <source>
        <dbReference type="EMBL" id="MEQ4486428.1"/>
    </source>
</evidence>
<accession>A0ABV1L337</accession>
<dbReference type="RefSeq" id="WP_232189517.1">
    <property type="nucleotide sequence ID" value="NZ_JAIOAP010000020.1"/>
</dbReference>
<gene>
    <name evidence="2" type="ORF">QJS35_29055</name>
</gene>
<reference evidence="2 3" key="1">
    <citation type="journal article" date="2023" name="Genome Announc.">
        <title>Pan-Genome Analyses of the Genus Cohnella and Proposal of the Novel Species Cohnella silvisoli sp. nov., Isolated from Forest Soil.</title>
        <authorList>
            <person name="Wang C."/>
            <person name="Mao L."/>
            <person name="Bao G."/>
            <person name="Zhu H."/>
        </authorList>
    </citation>
    <scope>NUCLEOTIDE SEQUENCE [LARGE SCALE GENOMIC DNA]</scope>
    <source>
        <strain evidence="2 3">NL03-T5-1</strain>
    </source>
</reference>
<dbReference type="EMBL" id="JASKHM010000021">
    <property type="protein sequence ID" value="MEQ4486428.1"/>
    <property type="molecule type" value="Genomic_DNA"/>
</dbReference>